<dbReference type="Proteomes" id="UP001217500">
    <property type="component" value="Chromosome"/>
</dbReference>
<dbReference type="RefSeq" id="WP_289503346.1">
    <property type="nucleotide sequence ID" value="NZ_CP116805.1"/>
</dbReference>
<dbReference type="InterPro" id="IPR008325">
    <property type="entry name" value="EipA-like"/>
</dbReference>
<dbReference type="KEGG" id="gso:PH603_14580"/>
<name>A0AAE9XUF6_9PROT</name>
<reference evidence="1" key="1">
    <citation type="submission" date="2023-01" db="EMBL/GenBank/DDBJ databases">
        <title>The genome sequence of Kordiimonadaceae bacterium 6D33.</title>
        <authorList>
            <person name="Liu Y."/>
        </authorList>
    </citation>
    <scope>NUCLEOTIDE SEQUENCE</scope>
    <source>
        <strain evidence="1">6D33</strain>
    </source>
</reference>
<accession>A0AAE9XUF6</accession>
<dbReference type="AlphaFoldDB" id="A0AAE9XUF6"/>
<evidence type="ECO:0000313" key="2">
    <source>
        <dbReference type="Proteomes" id="UP001217500"/>
    </source>
</evidence>
<organism evidence="1 2">
    <name type="scientific">Gimibacter soli</name>
    <dbReference type="NCBI Taxonomy" id="3024400"/>
    <lineage>
        <taxon>Bacteria</taxon>
        <taxon>Pseudomonadati</taxon>
        <taxon>Pseudomonadota</taxon>
        <taxon>Alphaproteobacteria</taxon>
        <taxon>Kordiimonadales</taxon>
        <taxon>Temperatibacteraceae</taxon>
        <taxon>Gimibacter</taxon>
    </lineage>
</organism>
<evidence type="ECO:0000313" key="1">
    <source>
        <dbReference type="EMBL" id="WCL53763.1"/>
    </source>
</evidence>
<keyword evidence="2" id="KW-1185">Reference proteome</keyword>
<proteinExistence type="predicted"/>
<protein>
    <submittedName>
        <fullName evidence="1">EipA family protein</fullName>
    </submittedName>
</protein>
<sequence>MSGTSPRSWHHQGHWLALLMIGFIAVLVASIAAAAQSTDENTYDEATIVEKGSAYLGEGAEVMAKTLEGIFKKNGRPNAYIEGSEAGGGLIVGLRYGDGMLNHKIEGQRKVHWTGPSIGLDAGADAVKVFALVYGLYDTQEIYRRISAMEGSFYYVGGLGISMYGNKDFTIAMVRVGVGLRAQASLGYLNITEKRRWVPF</sequence>
<dbReference type="Pfam" id="PF06577">
    <property type="entry name" value="EipA"/>
    <property type="match status" value="1"/>
</dbReference>
<dbReference type="EMBL" id="CP116805">
    <property type="protein sequence ID" value="WCL53763.1"/>
    <property type="molecule type" value="Genomic_DNA"/>
</dbReference>
<gene>
    <name evidence="1" type="ORF">PH603_14580</name>
</gene>